<keyword evidence="4 7" id="KW-0694">RNA-binding</keyword>
<keyword evidence="5 7" id="KW-0689">Ribosomal protein</keyword>
<dbReference type="PANTHER" id="PTHR11661">
    <property type="entry name" value="60S RIBOSOMAL PROTEIN L12"/>
    <property type="match status" value="1"/>
</dbReference>
<dbReference type="InterPro" id="IPR006519">
    <property type="entry name" value="Ribosomal_uL11_bac-typ"/>
</dbReference>
<dbReference type="SMART" id="SM00649">
    <property type="entry name" value="RL11"/>
    <property type="match status" value="1"/>
</dbReference>
<evidence type="ECO:0000313" key="14">
    <source>
        <dbReference type="Proteomes" id="UP000177328"/>
    </source>
</evidence>
<name>A0A1F5KIC1_9BACT</name>
<evidence type="ECO:0000256" key="6">
    <source>
        <dbReference type="ARBA" id="ARBA00023274"/>
    </source>
</evidence>
<evidence type="ECO:0000256" key="4">
    <source>
        <dbReference type="ARBA" id="ARBA00022884"/>
    </source>
</evidence>
<evidence type="ECO:0000256" key="2">
    <source>
        <dbReference type="ARBA" id="ARBA00022481"/>
    </source>
</evidence>
<protein>
    <recommendedName>
        <fullName evidence="7">Large ribosomal subunit protein uL11</fullName>
    </recommendedName>
</protein>
<evidence type="ECO:0000259" key="12">
    <source>
        <dbReference type="Pfam" id="PF03946"/>
    </source>
</evidence>
<evidence type="ECO:0000256" key="10">
    <source>
        <dbReference type="SAM" id="SignalP"/>
    </source>
</evidence>
<feature type="domain" description="Large ribosomal subunit protein uL11 N-terminal" evidence="12">
    <location>
        <begin position="10"/>
        <end position="67"/>
    </location>
</feature>
<dbReference type="Proteomes" id="UP000177328">
    <property type="component" value="Unassembled WGS sequence"/>
</dbReference>
<dbReference type="GO" id="GO:0003735">
    <property type="term" value="F:structural constituent of ribosome"/>
    <property type="evidence" value="ECO:0007669"/>
    <property type="project" value="InterPro"/>
</dbReference>
<evidence type="ECO:0000256" key="8">
    <source>
        <dbReference type="RuleBase" id="RU003978"/>
    </source>
</evidence>
<evidence type="ECO:0000259" key="11">
    <source>
        <dbReference type="Pfam" id="PF00298"/>
    </source>
</evidence>
<dbReference type="EMBL" id="MFDD01000006">
    <property type="protein sequence ID" value="OGE40707.1"/>
    <property type="molecule type" value="Genomic_DNA"/>
</dbReference>
<evidence type="ECO:0000256" key="7">
    <source>
        <dbReference type="HAMAP-Rule" id="MF_00736"/>
    </source>
</evidence>
<dbReference type="Pfam" id="PF00298">
    <property type="entry name" value="Ribosomal_L11"/>
    <property type="match status" value="1"/>
</dbReference>
<dbReference type="InterPro" id="IPR000911">
    <property type="entry name" value="Ribosomal_uL11"/>
</dbReference>
<dbReference type="NCBIfam" id="TIGR01632">
    <property type="entry name" value="L11_bact"/>
    <property type="match status" value="1"/>
</dbReference>
<feature type="chain" id="PRO_5009519114" description="Large ribosomal subunit protein uL11" evidence="10">
    <location>
        <begin position="22"/>
        <end position="142"/>
    </location>
</feature>
<dbReference type="Gene3D" id="3.30.1550.10">
    <property type="entry name" value="Ribosomal protein L11/L12, N-terminal domain"/>
    <property type="match status" value="1"/>
</dbReference>
<comment type="similarity">
    <text evidence="1 7 8">Belongs to the universal ribosomal protein uL11 family.</text>
</comment>
<dbReference type="GO" id="GO:0006412">
    <property type="term" value="P:translation"/>
    <property type="evidence" value="ECO:0007669"/>
    <property type="project" value="UniProtKB-UniRule"/>
</dbReference>
<accession>A0A1F5KIC1</accession>
<keyword evidence="10" id="KW-0732">Signal</keyword>
<feature type="signal peptide" evidence="10">
    <location>
        <begin position="1"/>
        <end position="21"/>
    </location>
</feature>
<dbReference type="HAMAP" id="MF_00736">
    <property type="entry name" value="Ribosomal_uL11"/>
    <property type="match status" value="1"/>
</dbReference>
<comment type="PTM">
    <text evidence="7 9">One or more lysine residues are methylated.</text>
</comment>
<evidence type="ECO:0000256" key="1">
    <source>
        <dbReference type="ARBA" id="ARBA00010537"/>
    </source>
</evidence>
<dbReference type="SUPFAM" id="SSF46906">
    <property type="entry name" value="Ribosomal protein L11, C-terminal domain"/>
    <property type="match status" value="1"/>
</dbReference>
<evidence type="ECO:0000256" key="3">
    <source>
        <dbReference type="ARBA" id="ARBA00022730"/>
    </source>
</evidence>
<evidence type="ECO:0000256" key="9">
    <source>
        <dbReference type="RuleBase" id="RU003979"/>
    </source>
</evidence>
<gene>
    <name evidence="7" type="primary">rplK</name>
    <name evidence="13" type="ORF">A3D25_05525</name>
</gene>
<dbReference type="Pfam" id="PF03946">
    <property type="entry name" value="Ribosomal_L11_N"/>
    <property type="match status" value="1"/>
</dbReference>
<comment type="caution">
    <text evidence="13">The sequence shown here is derived from an EMBL/GenBank/DDBJ whole genome shotgun (WGS) entry which is preliminary data.</text>
</comment>
<comment type="subunit">
    <text evidence="7">Part of the ribosomal stalk of the 50S ribosomal subunit. Interacts with L10 and the large rRNA to form the base of the stalk. L10 forms an elongated spine to which L12 dimers bind in a sequential fashion forming a multimeric L10(L12)X complex.</text>
</comment>
<dbReference type="FunFam" id="3.30.1550.10:FF:000005">
    <property type="entry name" value="50S ribosomal protein L11"/>
    <property type="match status" value="1"/>
</dbReference>
<evidence type="ECO:0000256" key="5">
    <source>
        <dbReference type="ARBA" id="ARBA00022980"/>
    </source>
</evidence>
<dbReference type="Gene3D" id="1.10.10.250">
    <property type="entry name" value="Ribosomal protein L11, C-terminal domain"/>
    <property type="match status" value="1"/>
</dbReference>
<keyword evidence="3 7" id="KW-0699">rRNA-binding</keyword>
<dbReference type="InterPro" id="IPR036796">
    <property type="entry name" value="Ribosomal_uL11_N_sf"/>
</dbReference>
<dbReference type="InterPro" id="IPR036769">
    <property type="entry name" value="Ribosomal_uL11_C_sf"/>
</dbReference>
<dbReference type="GO" id="GO:0070180">
    <property type="term" value="F:large ribosomal subunit rRNA binding"/>
    <property type="evidence" value="ECO:0007669"/>
    <property type="project" value="UniProtKB-UniRule"/>
</dbReference>
<feature type="domain" description="Large ribosomal subunit protein uL11 C-terminal" evidence="11">
    <location>
        <begin position="72"/>
        <end position="140"/>
    </location>
</feature>
<dbReference type="InterPro" id="IPR020783">
    <property type="entry name" value="Ribosomal_uL11_C"/>
</dbReference>
<proteinExistence type="inferred from homology"/>
<reference evidence="13 14" key="1">
    <citation type="journal article" date="2016" name="Nat. Commun.">
        <title>Thousands of microbial genomes shed light on interconnected biogeochemical processes in an aquifer system.</title>
        <authorList>
            <person name="Anantharaman K."/>
            <person name="Brown C.T."/>
            <person name="Hug L.A."/>
            <person name="Sharon I."/>
            <person name="Castelle C.J."/>
            <person name="Probst A.J."/>
            <person name="Thomas B.C."/>
            <person name="Singh A."/>
            <person name="Wilkins M.J."/>
            <person name="Karaoz U."/>
            <person name="Brodie E.L."/>
            <person name="Williams K.H."/>
            <person name="Hubbard S.S."/>
            <person name="Banfield J.F."/>
        </authorList>
    </citation>
    <scope>NUCLEOTIDE SEQUENCE [LARGE SCALE GENOMIC DNA]</scope>
</reference>
<dbReference type="CDD" id="cd00349">
    <property type="entry name" value="Ribosomal_L11"/>
    <property type="match status" value="1"/>
</dbReference>
<dbReference type="SUPFAM" id="SSF54747">
    <property type="entry name" value="Ribosomal L11/L12e N-terminal domain"/>
    <property type="match status" value="1"/>
</dbReference>
<comment type="function">
    <text evidence="7 9">Forms part of the ribosomal stalk which helps the ribosome interact with GTP-bound translation factors.</text>
</comment>
<dbReference type="GO" id="GO:0022625">
    <property type="term" value="C:cytosolic large ribosomal subunit"/>
    <property type="evidence" value="ECO:0007669"/>
    <property type="project" value="TreeGrafter"/>
</dbReference>
<keyword evidence="2 7" id="KW-0488">Methylation</keyword>
<sequence length="142" mass="15190">MPVRKIKTLIKLNIPAGAATAAPPVGPALGQHGLPIMDFVKQYNERTKERMGNILPVVITAYDDRTFTFITKEPPVAEMIKKALQVEKGSGKAGREFAGTLSKSQVEEIAKAKMPDLNANSVEAAMKVVEGTARSMGVKVAA</sequence>
<dbReference type="InterPro" id="IPR020784">
    <property type="entry name" value="Ribosomal_uL11_N"/>
</dbReference>
<dbReference type="PANTHER" id="PTHR11661:SF1">
    <property type="entry name" value="LARGE RIBOSOMAL SUBUNIT PROTEIN UL11M"/>
    <property type="match status" value="1"/>
</dbReference>
<dbReference type="AlphaFoldDB" id="A0A1F5KIC1"/>
<evidence type="ECO:0000313" key="13">
    <source>
        <dbReference type="EMBL" id="OGE40707.1"/>
    </source>
</evidence>
<dbReference type="FunFam" id="1.10.10.250:FF:000001">
    <property type="entry name" value="50S ribosomal protein L11"/>
    <property type="match status" value="1"/>
</dbReference>
<keyword evidence="6 7" id="KW-0687">Ribonucleoprotein</keyword>
<organism evidence="13 14">
    <name type="scientific">Candidatus Daviesbacteria bacterium RIFCSPHIGHO2_02_FULL_43_12</name>
    <dbReference type="NCBI Taxonomy" id="1797776"/>
    <lineage>
        <taxon>Bacteria</taxon>
        <taxon>Candidatus Daviesiibacteriota</taxon>
    </lineage>
</organism>